<evidence type="ECO:0000256" key="4">
    <source>
        <dbReference type="ARBA" id="ARBA00022771"/>
    </source>
</evidence>
<dbReference type="AlphaFoldDB" id="A0A2C6KP67"/>
<evidence type="ECO:0000259" key="11">
    <source>
        <dbReference type="PROSITE" id="PS50903"/>
    </source>
</evidence>
<keyword evidence="6 9" id="KW-0804">Transcription</keyword>
<dbReference type="GO" id="GO:0001193">
    <property type="term" value="P:maintenance of transcriptional fidelity during transcription elongation by RNA polymerase II"/>
    <property type="evidence" value="ECO:0007669"/>
    <property type="project" value="TreeGrafter"/>
</dbReference>
<dbReference type="GO" id="GO:0005506">
    <property type="term" value="F:iron ion binding"/>
    <property type="evidence" value="ECO:0007669"/>
    <property type="project" value="InterPro"/>
</dbReference>
<dbReference type="PROSITE" id="PS01030">
    <property type="entry name" value="RNA_POL_M_15KD"/>
    <property type="match status" value="1"/>
</dbReference>
<evidence type="ECO:0000256" key="5">
    <source>
        <dbReference type="ARBA" id="ARBA00022833"/>
    </source>
</evidence>
<evidence type="ECO:0000256" key="3">
    <source>
        <dbReference type="ARBA" id="ARBA00022723"/>
    </source>
</evidence>
<evidence type="ECO:0000256" key="1">
    <source>
        <dbReference type="ARBA" id="ARBA00004604"/>
    </source>
</evidence>
<dbReference type="Pfam" id="PF02150">
    <property type="entry name" value="Zn_ribbon_RPB9"/>
    <property type="match status" value="1"/>
</dbReference>
<organism evidence="13 14">
    <name type="scientific">Cystoisospora suis</name>
    <dbReference type="NCBI Taxonomy" id="483139"/>
    <lineage>
        <taxon>Eukaryota</taxon>
        <taxon>Sar</taxon>
        <taxon>Alveolata</taxon>
        <taxon>Apicomplexa</taxon>
        <taxon>Conoidasida</taxon>
        <taxon>Coccidia</taxon>
        <taxon>Eucoccidiorida</taxon>
        <taxon>Eimeriorina</taxon>
        <taxon>Sarcocystidae</taxon>
        <taxon>Cystoisospora</taxon>
    </lineage>
</organism>
<dbReference type="SMART" id="SM00661">
    <property type="entry name" value="RPOL9"/>
    <property type="match status" value="1"/>
</dbReference>
<evidence type="ECO:0000256" key="7">
    <source>
        <dbReference type="ARBA" id="ARBA00023242"/>
    </source>
</evidence>
<name>A0A2C6KP67_9APIC</name>
<feature type="compositionally biased region" description="Basic and acidic residues" evidence="10">
    <location>
        <begin position="203"/>
        <end position="225"/>
    </location>
</feature>
<gene>
    <name evidence="13" type="ORF">CSUI_007256</name>
</gene>
<evidence type="ECO:0000313" key="13">
    <source>
        <dbReference type="EMBL" id="PHJ18919.1"/>
    </source>
</evidence>
<dbReference type="GeneID" id="94430615"/>
<protein>
    <submittedName>
        <fullName evidence="13">Dna-directed rna polymerase ii rpb9</fullName>
    </submittedName>
</protein>
<dbReference type="Pfam" id="PF01096">
    <property type="entry name" value="Zn_ribbon_TFIIS"/>
    <property type="match status" value="1"/>
</dbReference>
<keyword evidence="5" id="KW-0862">Zinc</keyword>
<keyword evidence="3 9" id="KW-0479">Metal-binding</keyword>
<keyword evidence="7" id="KW-0539">Nucleus</keyword>
<dbReference type="GO" id="GO:0006283">
    <property type="term" value="P:transcription-coupled nucleotide-excision repair"/>
    <property type="evidence" value="ECO:0007669"/>
    <property type="project" value="TreeGrafter"/>
</dbReference>
<evidence type="ECO:0000256" key="8">
    <source>
        <dbReference type="PROSITE-ProRule" id="PRU00472"/>
    </source>
</evidence>
<evidence type="ECO:0000259" key="12">
    <source>
        <dbReference type="PROSITE" id="PS51133"/>
    </source>
</evidence>
<dbReference type="CDD" id="cd10508">
    <property type="entry name" value="Zn-ribbon_RPB9"/>
    <property type="match status" value="1"/>
</dbReference>
<dbReference type="VEuPathDB" id="ToxoDB:CSUI_007256"/>
<dbReference type="RefSeq" id="XP_067920622.1">
    <property type="nucleotide sequence ID" value="XM_068067404.1"/>
</dbReference>
<evidence type="ECO:0000313" key="14">
    <source>
        <dbReference type="Proteomes" id="UP000221165"/>
    </source>
</evidence>
<dbReference type="InterPro" id="IPR001529">
    <property type="entry name" value="Zn_ribbon_RPB9"/>
</dbReference>
<feature type="region of interest" description="Disordered" evidence="10">
    <location>
        <begin position="122"/>
        <end position="367"/>
    </location>
</feature>
<dbReference type="GO" id="GO:0003899">
    <property type="term" value="F:DNA-directed RNA polymerase activity"/>
    <property type="evidence" value="ECO:0007669"/>
    <property type="project" value="InterPro"/>
</dbReference>
<dbReference type="InterPro" id="IPR019761">
    <property type="entry name" value="DNA-dir_RNA_pol-M_15_CS"/>
</dbReference>
<sequence>MSNTTTTFCPECNNLLYPKEDRAKRQLMFLCRQCDYIRYAKKDDPDENTAERMAFNFKSKEDIRISMDLAKDPTLGRVSNWRCPKCGDDKAVFYQLSERVAEAMTLVYICITPGCGHWEIQARDLSGGGDGEDDEDDEDEEMRNEGAMRSVGLSASQGAGDMKTINPLLVSGKCLESSGPHRTEGDRPGDASGGRPSGSSSLLHEEPTDTYHLHPHQHPEIKRDEDELLLSQQHHRAAVGDESEYQTSSSLVYSKEETGIGGENSGGDVNVIEDEEDDDDLFGERGGGEEEELAVGRSHEEEEEIFASGAGHESEEEPHVTEVLGEGFEEGHGAEDDEAFYRSQQQYEGGEGGGRAGEPRGSDVFSF</sequence>
<comment type="caution">
    <text evidence="13">The sequence shown here is derived from an EMBL/GenBank/DDBJ whole genome shotgun (WGS) entry which is preliminary data.</text>
</comment>
<dbReference type="InterPro" id="IPR034012">
    <property type="entry name" value="Zn_ribbon_RPB9_C"/>
</dbReference>
<comment type="similarity">
    <text evidence="9">Belongs to the archaeal rpoM/eukaryotic RPA12/RPB9/RPC11 RNA polymerase family.</text>
</comment>
<proteinExistence type="inferred from homology"/>
<keyword evidence="14" id="KW-1185">Reference proteome</keyword>
<dbReference type="OrthoDB" id="282270at2759"/>
<evidence type="ECO:0000256" key="6">
    <source>
        <dbReference type="ARBA" id="ARBA00023163"/>
    </source>
</evidence>
<dbReference type="SMART" id="SM00440">
    <property type="entry name" value="ZnF_C2C2"/>
    <property type="match status" value="1"/>
</dbReference>
<evidence type="ECO:0000256" key="2">
    <source>
        <dbReference type="ARBA" id="ARBA00022478"/>
    </source>
</evidence>
<feature type="compositionally biased region" description="Basic and acidic residues" evidence="10">
    <location>
        <begin position="179"/>
        <end position="189"/>
    </location>
</feature>
<dbReference type="PANTHER" id="PTHR11239">
    <property type="entry name" value="DNA-DIRECTED RNA POLYMERASE"/>
    <property type="match status" value="1"/>
</dbReference>
<dbReference type="GO" id="GO:0006367">
    <property type="term" value="P:transcription initiation at RNA polymerase II promoter"/>
    <property type="evidence" value="ECO:0007669"/>
    <property type="project" value="TreeGrafter"/>
</dbReference>
<feature type="domain" description="Rubredoxin-like" evidence="11">
    <location>
        <begin position="26"/>
        <end position="96"/>
    </location>
</feature>
<keyword evidence="2 9" id="KW-0240">DNA-directed RNA polymerase</keyword>
<dbReference type="GO" id="GO:0005665">
    <property type="term" value="C:RNA polymerase II, core complex"/>
    <property type="evidence" value="ECO:0007669"/>
    <property type="project" value="TreeGrafter"/>
</dbReference>
<comment type="subcellular location">
    <subcellularLocation>
        <location evidence="1">Nucleus</location>
        <location evidence="1">Nucleolus</location>
    </subcellularLocation>
</comment>
<feature type="compositionally biased region" description="Acidic residues" evidence="10">
    <location>
        <begin position="130"/>
        <end position="142"/>
    </location>
</feature>
<dbReference type="InterPro" id="IPR012164">
    <property type="entry name" value="Rpa12/Rpb9/Rpc10/TFS"/>
</dbReference>
<dbReference type="InterPro" id="IPR001222">
    <property type="entry name" value="Znf_TFIIS"/>
</dbReference>
<evidence type="ECO:0000256" key="10">
    <source>
        <dbReference type="SAM" id="MobiDB-lite"/>
    </source>
</evidence>
<accession>A0A2C6KP67</accession>
<dbReference type="EMBL" id="MIGC01003782">
    <property type="protein sequence ID" value="PHJ18919.1"/>
    <property type="molecule type" value="Genomic_DNA"/>
</dbReference>
<feature type="domain" description="TFIIS-type" evidence="12">
    <location>
        <begin position="79"/>
        <end position="120"/>
    </location>
</feature>
<dbReference type="PANTHER" id="PTHR11239:SF1">
    <property type="entry name" value="DNA-DIRECTED RNA POLYMERASE II SUBUNIT RPB9"/>
    <property type="match status" value="1"/>
</dbReference>
<keyword evidence="4 8" id="KW-0863">Zinc-finger</keyword>
<dbReference type="GO" id="GO:0003676">
    <property type="term" value="F:nucleic acid binding"/>
    <property type="evidence" value="ECO:0007669"/>
    <property type="project" value="InterPro"/>
</dbReference>
<dbReference type="GO" id="GO:0008270">
    <property type="term" value="F:zinc ion binding"/>
    <property type="evidence" value="ECO:0007669"/>
    <property type="project" value="UniProtKB-KW"/>
</dbReference>
<feature type="compositionally biased region" description="Acidic residues" evidence="10">
    <location>
        <begin position="271"/>
        <end position="281"/>
    </location>
</feature>
<dbReference type="Gene3D" id="2.20.25.10">
    <property type="match status" value="2"/>
</dbReference>
<reference evidence="13 14" key="1">
    <citation type="journal article" date="2017" name="Int. J. Parasitol.">
        <title>The genome of the protozoan parasite Cystoisospora suis and a reverse vaccinology approach to identify vaccine candidates.</title>
        <authorList>
            <person name="Palmieri N."/>
            <person name="Shrestha A."/>
            <person name="Ruttkowski B."/>
            <person name="Beck T."/>
            <person name="Vogl C."/>
            <person name="Tomley F."/>
            <person name="Blake D.P."/>
            <person name="Joachim A."/>
        </authorList>
    </citation>
    <scope>NUCLEOTIDE SEQUENCE [LARGE SCALE GENOMIC DNA]</scope>
    <source>
        <strain evidence="13 14">Wien I</strain>
    </source>
</reference>
<dbReference type="SUPFAM" id="SSF57783">
    <property type="entry name" value="Zinc beta-ribbon"/>
    <property type="match status" value="2"/>
</dbReference>
<dbReference type="PROSITE" id="PS50903">
    <property type="entry name" value="RUBREDOXIN_LIKE"/>
    <property type="match status" value="1"/>
</dbReference>
<evidence type="ECO:0000256" key="9">
    <source>
        <dbReference type="RuleBase" id="RU003474"/>
    </source>
</evidence>
<dbReference type="InterPro" id="IPR024934">
    <property type="entry name" value="Rubredoxin-like_dom"/>
</dbReference>
<dbReference type="GO" id="GO:0005730">
    <property type="term" value="C:nucleolus"/>
    <property type="evidence" value="ECO:0007669"/>
    <property type="project" value="UniProtKB-SubCell"/>
</dbReference>
<dbReference type="Proteomes" id="UP000221165">
    <property type="component" value="Unassembled WGS sequence"/>
</dbReference>
<dbReference type="PROSITE" id="PS51133">
    <property type="entry name" value="ZF_TFIIS_2"/>
    <property type="match status" value="1"/>
</dbReference>